<dbReference type="Proteomes" id="UP000217790">
    <property type="component" value="Unassembled WGS sequence"/>
</dbReference>
<proteinExistence type="predicted"/>
<accession>A0A2H3CYF8</accession>
<evidence type="ECO:0000313" key="2">
    <source>
        <dbReference type="EMBL" id="PBK81123.1"/>
    </source>
</evidence>
<evidence type="ECO:0000256" key="1">
    <source>
        <dbReference type="SAM" id="MobiDB-lite"/>
    </source>
</evidence>
<feature type="compositionally biased region" description="Acidic residues" evidence="1">
    <location>
        <begin position="123"/>
        <end position="135"/>
    </location>
</feature>
<dbReference type="EMBL" id="KZ293734">
    <property type="protein sequence ID" value="PBK81123.1"/>
    <property type="molecule type" value="Genomic_DNA"/>
</dbReference>
<evidence type="ECO:0000313" key="3">
    <source>
        <dbReference type="Proteomes" id="UP000217790"/>
    </source>
</evidence>
<protein>
    <submittedName>
        <fullName evidence="2">Uncharacterized protein</fullName>
    </submittedName>
</protein>
<dbReference type="AlphaFoldDB" id="A0A2H3CYF8"/>
<name>A0A2H3CYF8_ARMGA</name>
<dbReference type="OrthoDB" id="3063862at2759"/>
<reference evidence="3" key="1">
    <citation type="journal article" date="2017" name="Nat. Ecol. Evol.">
        <title>Genome expansion and lineage-specific genetic innovations in the forest pathogenic fungi Armillaria.</title>
        <authorList>
            <person name="Sipos G."/>
            <person name="Prasanna A.N."/>
            <person name="Walter M.C."/>
            <person name="O'Connor E."/>
            <person name="Balint B."/>
            <person name="Krizsan K."/>
            <person name="Kiss B."/>
            <person name="Hess J."/>
            <person name="Varga T."/>
            <person name="Slot J."/>
            <person name="Riley R."/>
            <person name="Boka B."/>
            <person name="Rigling D."/>
            <person name="Barry K."/>
            <person name="Lee J."/>
            <person name="Mihaltcheva S."/>
            <person name="LaButti K."/>
            <person name="Lipzen A."/>
            <person name="Waldron R."/>
            <person name="Moloney N.M."/>
            <person name="Sperisen C."/>
            <person name="Kredics L."/>
            <person name="Vagvoelgyi C."/>
            <person name="Patrignani A."/>
            <person name="Fitzpatrick D."/>
            <person name="Nagy I."/>
            <person name="Doyle S."/>
            <person name="Anderson J.B."/>
            <person name="Grigoriev I.V."/>
            <person name="Gueldener U."/>
            <person name="Muensterkoetter M."/>
            <person name="Nagy L.G."/>
        </authorList>
    </citation>
    <scope>NUCLEOTIDE SEQUENCE [LARGE SCALE GENOMIC DNA]</scope>
    <source>
        <strain evidence="3">Ar21-2</strain>
    </source>
</reference>
<feature type="region of interest" description="Disordered" evidence="1">
    <location>
        <begin position="111"/>
        <end position="154"/>
    </location>
</feature>
<organism evidence="2 3">
    <name type="scientific">Armillaria gallica</name>
    <name type="common">Bulbous honey fungus</name>
    <name type="synonym">Armillaria bulbosa</name>
    <dbReference type="NCBI Taxonomy" id="47427"/>
    <lineage>
        <taxon>Eukaryota</taxon>
        <taxon>Fungi</taxon>
        <taxon>Dikarya</taxon>
        <taxon>Basidiomycota</taxon>
        <taxon>Agaricomycotina</taxon>
        <taxon>Agaricomycetes</taxon>
        <taxon>Agaricomycetidae</taxon>
        <taxon>Agaricales</taxon>
        <taxon>Marasmiineae</taxon>
        <taxon>Physalacriaceae</taxon>
        <taxon>Armillaria</taxon>
    </lineage>
</organism>
<keyword evidence="3" id="KW-1185">Reference proteome</keyword>
<dbReference type="InParanoid" id="A0A2H3CYF8"/>
<sequence length="239" mass="27088">MSDNSRLSTDDNNKGGDGNEYPGKFACIYYKIKLLEKFPTLWASEKQQSNAVHKHINGIFHHNERTLDFKVVAGELHAKNFTVTWMIPCSSDKDMPLDSVDAFENMVQQAEKKAKPEVLLQDDKDENGDSSDDGEETSRSKKKMMMSKSTPEHTAHELEIEDEIMNLQTAHLCHDVECHNYRKLCWPDAISGKHIFLTATHFNTWAAAIVEKVAQVDIDHAPDTRMFQLSHTAADDALL</sequence>
<gene>
    <name evidence="2" type="ORF">ARMGADRAFT_1039522</name>
</gene>